<dbReference type="SUPFAM" id="SSF82057">
    <property type="entry name" value="Prokaryotic SH3-related domain"/>
    <property type="match status" value="1"/>
</dbReference>
<reference evidence="4 5" key="2">
    <citation type="journal article" date="2011" name="Mol. Biol. Evol.">
        <title>Unity in variety--the pan-genome of the Chlamydiae.</title>
        <authorList>
            <person name="Collingro A."/>
            <person name="Tischler P."/>
            <person name="Weinmaier T."/>
            <person name="Penz T."/>
            <person name="Heinz E."/>
            <person name="Brunham R.C."/>
            <person name="Read T.D."/>
            <person name="Bavoil P.M."/>
            <person name="Sachse K."/>
            <person name="Kahane S."/>
            <person name="Friedman M.G."/>
            <person name="Rattei T."/>
            <person name="Myers G.S."/>
            <person name="Horn M."/>
        </authorList>
    </citation>
    <scope>NUCLEOTIDE SEQUENCE [LARGE SCALE GENOMIC DNA]</scope>
    <source>
        <strain evidence="5">ATCC VR-1471 / Z</strain>
    </source>
</reference>
<dbReference type="Pfam" id="PF03831">
    <property type="entry name" value="YjdM"/>
    <property type="match status" value="1"/>
</dbReference>
<organism evidence="4 5">
    <name type="scientific">Simkania negevensis (strain ATCC VR-1471 / DSM 27360 / Z)</name>
    <dbReference type="NCBI Taxonomy" id="331113"/>
    <lineage>
        <taxon>Bacteria</taxon>
        <taxon>Pseudomonadati</taxon>
        <taxon>Chlamydiota</taxon>
        <taxon>Chlamydiia</taxon>
        <taxon>Parachlamydiales</taxon>
        <taxon>Simkaniaceae</taxon>
        <taxon>Simkania</taxon>
    </lineage>
</organism>
<gene>
    <name evidence="4" type="primary">phnA</name>
    <name evidence="4" type="ordered locus">SNE_A16100</name>
</gene>
<dbReference type="Gene3D" id="2.20.25.10">
    <property type="match status" value="1"/>
</dbReference>
<dbReference type="HOGENOM" id="CLU_134486_0_1_0"/>
<dbReference type="SUPFAM" id="SSF57783">
    <property type="entry name" value="Zinc beta-ribbon"/>
    <property type="match status" value="1"/>
</dbReference>
<dbReference type="Proteomes" id="UP000000496">
    <property type="component" value="Chromosome gsn.131"/>
</dbReference>
<dbReference type="InterPro" id="IPR004624">
    <property type="entry name" value="YjdM"/>
</dbReference>
<protein>
    <submittedName>
        <fullName evidence="4">Protein phnA</fullName>
    </submittedName>
</protein>
<comment type="similarity">
    <text evidence="1">Belongs to the YjdM family.</text>
</comment>
<dbReference type="PANTHER" id="PTHR30305:SF3">
    <property type="entry name" value="PROTEIN YJDM"/>
    <property type="match status" value="1"/>
</dbReference>
<dbReference type="InterPro" id="IPR013988">
    <property type="entry name" value="YjdM_C"/>
</dbReference>
<dbReference type="EMBL" id="FR872582">
    <property type="protein sequence ID" value="CCB89487.1"/>
    <property type="molecule type" value="Genomic_DNA"/>
</dbReference>
<evidence type="ECO:0000313" key="5">
    <source>
        <dbReference type="Proteomes" id="UP000000496"/>
    </source>
</evidence>
<proteinExistence type="inferred from homology"/>
<evidence type="ECO:0000259" key="3">
    <source>
        <dbReference type="Pfam" id="PF08274"/>
    </source>
</evidence>
<dbReference type="NCBIfam" id="TIGR00686">
    <property type="entry name" value="phnA"/>
    <property type="match status" value="1"/>
</dbReference>
<evidence type="ECO:0000256" key="1">
    <source>
        <dbReference type="ARBA" id="ARBA00009248"/>
    </source>
</evidence>
<feature type="domain" description="Protein YjdM C-terminal" evidence="2">
    <location>
        <begin position="46"/>
        <end position="114"/>
    </location>
</feature>
<dbReference type="STRING" id="331113.SNE_A16100"/>
<dbReference type="InterPro" id="IPR013987">
    <property type="entry name" value="YjdM_N"/>
</dbReference>
<dbReference type="Pfam" id="PF08274">
    <property type="entry name" value="Zn_Ribbon_YjdM"/>
    <property type="match status" value="1"/>
</dbReference>
<dbReference type="RefSeq" id="WP_013943953.1">
    <property type="nucleotide sequence ID" value="NC_015713.1"/>
</dbReference>
<evidence type="ECO:0000313" key="4">
    <source>
        <dbReference type="EMBL" id="CCB89487.1"/>
    </source>
</evidence>
<dbReference type="OrthoDB" id="9810131at2"/>
<accession>F8L5I7</accession>
<dbReference type="PANTHER" id="PTHR30305">
    <property type="entry name" value="PROTEIN YJDM-RELATED"/>
    <property type="match status" value="1"/>
</dbReference>
<dbReference type="KEGG" id="sng:SNE_A16100"/>
<reference key="1">
    <citation type="journal article" date="2011" name="Mol. Biol. Evol.">
        <title>Unity in variety -- the pan-genome of the Chlamydiae.</title>
        <authorList>
            <person name="Collingro A."/>
            <person name="Tischler P."/>
            <person name="Weinmaier T."/>
            <person name="Penz T."/>
            <person name="Heinz E."/>
            <person name="Brunham R.C."/>
            <person name="Read T.D."/>
            <person name="Bavoil P.M."/>
            <person name="Sachse K."/>
            <person name="Kahane S."/>
            <person name="Friedman M.G."/>
            <person name="Rattei T."/>
            <person name="Myers G.S.A."/>
            <person name="Horn M."/>
        </authorList>
    </citation>
    <scope>NUCLEOTIDE SEQUENCE</scope>
    <source>
        <strain>Z</strain>
    </source>
</reference>
<dbReference type="eggNOG" id="COG2824">
    <property type="taxonomic scope" value="Bacteria"/>
</dbReference>
<dbReference type="Gene3D" id="2.30.30.40">
    <property type="entry name" value="SH3 Domains"/>
    <property type="match status" value="1"/>
</dbReference>
<sequence length="116" mass="12848">MEKIPNCEKCGSEFTYENGTLYICPECGHEWVKDPNSQESQQQQVVRDAHGNVLNEGDSVVIVKDLKVKGASSALKVGMKVKNIHLVEEVDGHNIEAKIKGFGSIMLKSEFVKKSN</sequence>
<dbReference type="AlphaFoldDB" id="F8L5I7"/>
<name>F8L5I7_SIMNZ</name>
<keyword evidence="5" id="KW-1185">Reference proteome</keyword>
<evidence type="ECO:0000259" key="2">
    <source>
        <dbReference type="Pfam" id="PF03831"/>
    </source>
</evidence>
<feature type="domain" description="Protein YjdM N-terminal" evidence="3">
    <location>
        <begin position="4"/>
        <end position="31"/>
    </location>
</feature>